<dbReference type="Proteomes" id="UP000596427">
    <property type="component" value="Chromosome"/>
</dbReference>
<dbReference type="PANTHER" id="PTHR43664">
    <property type="entry name" value="MONOAMINE OXIDASE-RELATED"/>
    <property type="match status" value="1"/>
</dbReference>
<keyword evidence="3" id="KW-1185">Reference proteome</keyword>
<evidence type="ECO:0000313" key="3">
    <source>
        <dbReference type="Proteomes" id="UP000596427"/>
    </source>
</evidence>
<protein>
    <submittedName>
        <fullName evidence="2">MaoC family dehydratase N-terminal domain-containing protein</fullName>
    </submittedName>
</protein>
<reference evidence="2 3" key="1">
    <citation type="submission" date="2020-10" db="EMBL/GenBank/DDBJ databases">
        <title>Degradation of 1,4-Dioxane by Xanthobacter sp. YN2, via a Novel Group-2 Soluble Di-Iron Monooxygenase.</title>
        <authorList>
            <person name="Ma F."/>
            <person name="Wang Y."/>
            <person name="Yang J."/>
            <person name="Guo H."/>
            <person name="Su D."/>
            <person name="Yu L."/>
        </authorList>
    </citation>
    <scope>NUCLEOTIDE SEQUENCE [LARGE SCALE GENOMIC DNA]</scope>
    <source>
        <strain evidence="2 3">YN2</strain>
    </source>
</reference>
<dbReference type="InterPro" id="IPR002539">
    <property type="entry name" value="MaoC-like_dom"/>
</dbReference>
<dbReference type="KEGG" id="xdi:EZH22_21785"/>
<organism evidence="2 3">
    <name type="scientific">Xanthobacter dioxanivorans</name>
    <dbReference type="NCBI Taxonomy" id="2528964"/>
    <lineage>
        <taxon>Bacteria</taxon>
        <taxon>Pseudomonadati</taxon>
        <taxon>Pseudomonadota</taxon>
        <taxon>Alphaproteobacteria</taxon>
        <taxon>Hyphomicrobiales</taxon>
        <taxon>Xanthobacteraceae</taxon>
        <taxon>Xanthobacter</taxon>
    </lineage>
</organism>
<dbReference type="InterPro" id="IPR029069">
    <property type="entry name" value="HotDog_dom_sf"/>
</dbReference>
<dbReference type="SUPFAM" id="SSF54637">
    <property type="entry name" value="Thioesterase/thiol ester dehydrase-isomerase"/>
    <property type="match status" value="1"/>
</dbReference>
<gene>
    <name evidence="2" type="ORF">EZH22_21785</name>
</gene>
<name>A0A974PU38_9HYPH</name>
<proteinExistence type="predicted"/>
<evidence type="ECO:0000259" key="1">
    <source>
        <dbReference type="Pfam" id="PF01575"/>
    </source>
</evidence>
<dbReference type="PANTHER" id="PTHR43664:SF1">
    <property type="entry name" value="BETA-METHYLMALYL-COA DEHYDRATASE"/>
    <property type="match status" value="1"/>
</dbReference>
<dbReference type="InterPro" id="IPR052342">
    <property type="entry name" value="MCH/BMMD"/>
</dbReference>
<feature type="domain" description="MaoC-like" evidence="1">
    <location>
        <begin position="21"/>
        <end position="132"/>
    </location>
</feature>
<sequence length="163" mass="17505">MSSTPVRAQIPRDVYYEDVEIGARYRTPARTISAADIAAFCAVTGDHHPLHTDAAYARSQGFADVIVHGLFCLSIMEGLKTASGLYEHTSVASLGWDAVKFRAPVVAGDTVHVEFAFTAKRPASRGDRGVVTEDVLLLDQAGRVVVSAIHAALVIMRPNANQD</sequence>
<dbReference type="Gene3D" id="3.10.129.10">
    <property type="entry name" value="Hotdog Thioesterase"/>
    <property type="match status" value="1"/>
</dbReference>
<accession>A0A974PU38</accession>
<dbReference type="EMBL" id="CP063362">
    <property type="protein sequence ID" value="QRG09782.1"/>
    <property type="molecule type" value="Genomic_DNA"/>
</dbReference>
<evidence type="ECO:0000313" key="2">
    <source>
        <dbReference type="EMBL" id="QRG09782.1"/>
    </source>
</evidence>
<dbReference type="Pfam" id="PF01575">
    <property type="entry name" value="MaoC_dehydratas"/>
    <property type="match status" value="1"/>
</dbReference>
<dbReference type="AlphaFoldDB" id="A0A974PU38"/>